<dbReference type="InterPro" id="IPR006949">
    <property type="entry name" value="Barrel_Baseplate_J-like"/>
</dbReference>
<dbReference type="InterPro" id="IPR014507">
    <property type="entry name" value="Baseplate_assembly_J_pred"/>
</dbReference>
<evidence type="ECO:0000313" key="4">
    <source>
        <dbReference type="EMBL" id="MFC5431753.1"/>
    </source>
</evidence>
<organism evidence="4 5">
    <name type="scientific">Paraburkholderia denitrificans</name>
    <dbReference type="NCBI Taxonomy" id="694025"/>
    <lineage>
        <taxon>Bacteria</taxon>
        <taxon>Pseudomonadati</taxon>
        <taxon>Pseudomonadota</taxon>
        <taxon>Betaproteobacteria</taxon>
        <taxon>Burkholderiales</taxon>
        <taxon>Burkholderiaceae</taxon>
        <taxon>Paraburkholderia</taxon>
    </lineage>
</organism>
<dbReference type="Pfam" id="PF26079">
    <property type="entry name" value="Baseplate_J_C"/>
    <property type="match status" value="1"/>
</dbReference>
<comment type="caution">
    <text evidence="4">The sequence shown here is derived from an EMBL/GenBank/DDBJ whole genome shotgun (WGS) entry which is preliminary data.</text>
</comment>
<feature type="domain" description="Baseplate protein J-like barrel" evidence="1">
    <location>
        <begin position="100"/>
        <end position="185"/>
    </location>
</feature>
<sequence length="376" mass="41564">MNLPEPHFIDRDPQAITEEIVADYEKRSGKTLYPAQVEHLLIDLIAYRESLVRIGLQEAARQNLVAYARKPMLDYLGELVGVTRLPEQPARTTLRFGVGIALARDLLVPAGTRVESSDGAVIFVTSADAVLQAGQRSVGVGAVCEADGIIGNGRAPGQINRLFDALDVSDDVEITVVNISPTDGGADEEEDDPLRERIILAPENYSNAGHGEAYEARVRAVHQNIIDVAVLGPEDGLPDGHVEAYPLTRDGLPGDDLLVLIEAQLNQRKRRPLTDYFRARMPQEVRYRIAAEIVLLRGFDQDAVMSRALMAAQRYAQDRRSRLGRDLVRSQLSAALHVPGVYRVILNDAFPDRELARHEWATCEDIELAMQGIHDE</sequence>
<dbReference type="Pfam" id="PF26078">
    <property type="entry name" value="Baseplate_J_M"/>
    <property type="match status" value="1"/>
</dbReference>
<feature type="domain" description="Baseplate J-like C-terminal" evidence="3">
    <location>
        <begin position="287"/>
        <end position="368"/>
    </location>
</feature>
<evidence type="ECO:0000259" key="1">
    <source>
        <dbReference type="Pfam" id="PF04865"/>
    </source>
</evidence>
<dbReference type="PANTHER" id="PTHR35862">
    <property type="entry name" value="FELS-2 PROPHAGE PROTEIN"/>
    <property type="match status" value="1"/>
</dbReference>
<dbReference type="PANTHER" id="PTHR35862:SF1">
    <property type="entry name" value="FELS-2 PROPHAGE PROTEIN"/>
    <property type="match status" value="1"/>
</dbReference>
<reference evidence="5" key="1">
    <citation type="journal article" date="2019" name="Int. J. Syst. Evol. Microbiol.">
        <title>The Global Catalogue of Microorganisms (GCM) 10K type strain sequencing project: providing services to taxonomists for standard genome sequencing and annotation.</title>
        <authorList>
            <consortium name="The Broad Institute Genomics Platform"/>
            <consortium name="The Broad Institute Genome Sequencing Center for Infectious Disease"/>
            <person name="Wu L."/>
            <person name="Ma J."/>
        </authorList>
    </citation>
    <scope>NUCLEOTIDE SEQUENCE [LARGE SCALE GENOMIC DNA]</scope>
    <source>
        <strain evidence="5">CCUG 56042</strain>
    </source>
</reference>
<evidence type="ECO:0000259" key="3">
    <source>
        <dbReference type="Pfam" id="PF26079"/>
    </source>
</evidence>
<proteinExistence type="predicted"/>
<dbReference type="InterPro" id="IPR058530">
    <property type="entry name" value="Baseplate_J-like_C"/>
</dbReference>
<keyword evidence="5" id="KW-1185">Reference proteome</keyword>
<dbReference type="EMBL" id="JBHSMP010000038">
    <property type="protein sequence ID" value="MFC5431753.1"/>
    <property type="molecule type" value="Genomic_DNA"/>
</dbReference>
<dbReference type="PIRSF" id="PIRSF020481">
    <property type="entry name" value="BAP"/>
    <property type="match status" value="1"/>
</dbReference>
<dbReference type="InterPro" id="IPR058531">
    <property type="entry name" value="Baseplate_J_M"/>
</dbReference>
<dbReference type="InterPro" id="IPR052726">
    <property type="entry name" value="Phage_Baseplate_Hub"/>
</dbReference>
<accession>A0ABW0JF18</accession>
<feature type="domain" description="Baseplate J-like central" evidence="2">
    <location>
        <begin position="206"/>
        <end position="278"/>
    </location>
</feature>
<evidence type="ECO:0000259" key="2">
    <source>
        <dbReference type="Pfam" id="PF26078"/>
    </source>
</evidence>
<gene>
    <name evidence="4" type="ORF">ACFPTO_23600</name>
</gene>
<evidence type="ECO:0000313" key="5">
    <source>
        <dbReference type="Proteomes" id="UP001596103"/>
    </source>
</evidence>
<dbReference type="RefSeq" id="WP_377715225.1">
    <property type="nucleotide sequence ID" value="NZ_JBHSMP010000038.1"/>
</dbReference>
<dbReference type="Proteomes" id="UP001596103">
    <property type="component" value="Unassembled WGS sequence"/>
</dbReference>
<name>A0ABW0JF18_9BURK</name>
<dbReference type="Pfam" id="PF04865">
    <property type="entry name" value="Baseplate_J"/>
    <property type="match status" value="1"/>
</dbReference>
<protein>
    <submittedName>
        <fullName evidence="4">Baseplate J/gp47 family protein</fullName>
    </submittedName>
</protein>